<proteinExistence type="predicted"/>
<evidence type="ECO:0000259" key="2">
    <source>
        <dbReference type="Pfam" id="PF10552"/>
    </source>
</evidence>
<name>H6U8R1_AVIPA</name>
<accession>H6U8R1</accession>
<dbReference type="InterPro" id="IPR018878">
    <property type="entry name" value="ORF6C_dom"/>
</dbReference>
<protein>
    <submittedName>
        <fullName evidence="3">Putative phage antirepressor protein</fullName>
    </submittedName>
</protein>
<dbReference type="InterPro" id="IPR018875">
    <property type="entry name" value="Antirepressor_Ant_N"/>
</dbReference>
<feature type="domain" description="ORF6C" evidence="2">
    <location>
        <begin position="150"/>
        <end position="194"/>
    </location>
</feature>
<dbReference type="Pfam" id="PF10547">
    <property type="entry name" value="P22_AR_N"/>
    <property type="match status" value="1"/>
</dbReference>
<feature type="domain" description="Antirepressor protein ant N-terminal" evidence="1">
    <location>
        <begin position="7"/>
        <end position="119"/>
    </location>
</feature>
<organism evidence="3">
    <name type="scientific">Avibacterium paragallinarum</name>
    <name type="common">Haemophilus gallinarum</name>
    <dbReference type="NCBI Taxonomy" id="728"/>
    <lineage>
        <taxon>Bacteria</taxon>
        <taxon>Pseudomonadati</taxon>
        <taxon>Pseudomonadota</taxon>
        <taxon>Gammaproteobacteria</taxon>
        <taxon>Pasteurellales</taxon>
        <taxon>Pasteurellaceae</taxon>
        <taxon>Avibacterium</taxon>
    </lineage>
</organism>
<evidence type="ECO:0000313" key="3">
    <source>
        <dbReference type="EMBL" id="AFA45159.1"/>
    </source>
</evidence>
<dbReference type="PRINTS" id="PR01994">
    <property type="entry name" value="ANTIREPRESSR"/>
</dbReference>
<evidence type="ECO:0000259" key="1">
    <source>
        <dbReference type="Pfam" id="PF10547"/>
    </source>
</evidence>
<dbReference type="EMBL" id="JN627916">
    <property type="protein sequence ID" value="AFA45159.1"/>
    <property type="molecule type" value="Genomic_DNA"/>
</dbReference>
<reference evidence="3" key="1">
    <citation type="submission" date="2011-08" db="EMBL/GenBank/DDBJ databases">
        <title>Identification of pro-phages and pro-phage like genetic features within Avibacterium paragallinarum.</title>
        <authorList>
            <person name="Roodt Y."/>
            <person name="Albertyn J."/>
            <person name="Bragg R.R."/>
        </authorList>
    </citation>
    <scope>NUCLEOTIDE SEQUENCE</scope>
    <source>
        <strain evidence="3">Modesto</strain>
    </source>
</reference>
<sequence>MSNQIQTIQFHNQSLVTFEQNNIHYAAMKPICENIGLDWEAQRQRINRDEVLNSVMVIITTTGSDGKNYQMICLPIQYLNGWLFGIDVKRVKPEIRETLITYKRECYQALFDYWNKGKAEKVLPTNENDTITPEEQRLIQNAVAATHQRTKMSYGEIWARVKNKFAVAKYEQIKRKDHRDVMIYIASMHPMQELPPNSLALDMENFYMLAKAMNYINHSVAAWERLEDLFSDLESHKNYKTAFNLGTASNRLAQTLESFIAKHTQSLKDKSIREEIENLIFNSPRTEQRPTKTVNYLR</sequence>
<dbReference type="RefSeq" id="WP_130231807.1">
    <property type="nucleotide sequence ID" value="NZ_RQXR01000077.1"/>
</dbReference>
<dbReference type="AlphaFoldDB" id="H6U8R1"/>
<dbReference type="Pfam" id="PF10552">
    <property type="entry name" value="ORF6C"/>
    <property type="match status" value="1"/>
</dbReference>